<protein>
    <submittedName>
        <fullName evidence="1">Uncharacterized protein</fullName>
    </submittedName>
</protein>
<keyword evidence="2" id="KW-1185">Reference proteome</keyword>
<dbReference type="Proteomes" id="UP000298061">
    <property type="component" value="Unassembled WGS sequence"/>
</dbReference>
<gene>
    <name evidence="1" type="ORF">EWM64_g10837</name>
</gene>
<organism evidence="1 2">
    <name type="scientific">Hericium alpestre</name>
    <dbReference type="NCBI Taxonomy" id="135208"/>
    <lineage>
        <taxon>Eukaryota</taxon>
        <taxon>Fungi</taxon>
        <taxon>Dikarya</taxon>
        <taxon>Basidiomycota</taxon>
        <taxon>Agaricomycotina</taxon>
        <taxon>Agaricomycetes</taxon>
        <taxon>Russulales</taxon>
        <taxon>Hericiaceae</taxon>
        <taxon>Hericium</taxon>
    </lineage>
</organism>
<comment type="caution">
    <text evidence="1">The sequence shown here is derived from an EMBL/GenBank/DDBJ whole genome shotgun (WGS) entry which is preliminary data.</text>
</comment>
<dbReference type="AlphaFoldDB" id="A0A4Y9ZEH3"/>
<evidence type="ECO:0000313" key="2">
    <source>
        <dbReference type="Proteomes" id="UP000298061"/>
    </source>
</evidence>
<reference evidence="1 2" key="1">
    <citation type="submission" date="2019-02" db="EMBL/GenBank/DDBJ databases">
        <title>Genome sequencing of the rare red list fungi Hericium alpestre (H. flagellum).</title>
        <authorList>
            <person name="Buettner E."/>
            <person name="Kellner H."/>
        </authorList>
    </citation>
    <scope>NUCLEOTIDE SEQUENCE [LARGE SCALE GENOMIC DNA]</scope>
    <source>
        <strain evidence="1 2">DSM 108284</strain>
    </source>
</reference>
<dbReference type="EMBL" id="SFCI01003209">
    <property type="protein sequence ID" value="TFY73175.1"/>
    <property type="molecule type" value="Genomic_DNA"/>
</dbReference>
<sequence length="202" mass="21767">MTDFALRGTGTAGVSERGKPATGSVLPALLAVDVELLKPRRLVAFADPVEVAGLVELLELESLFEPESVEFPAEDASPESVESFVDVELLRSVELLETVKLPTSVELPKLIELPGRSVELPLNAESERTVELLKSGTSFGSRKVVVVVFEKTVEFEGSIELMAEAVDFDKSGSAVELAVDEALDVFPIHADEDVGMRLSQRS</sequence>
<proteinExistence type="predicted"/>
<accession>A0A4Y9ZEH3</accession>
<name>A0A4Y9ZEH3_9AGAM</name>
<evidence type="ECO:0000313" key="1">
    <source>
        <dbReference type="EMBL" id="TFY73175.1"/>
    </source>
</evidence>